<reference evidence="12" key="1">
    <citation type="submission" date="2011-08" db="EMBL/GenBank/DDBJ databases">
        <authorList>
            <person name="Rombauts S."/>
        </authorList>
    </citation>
    <scope>NUCLEOTIDE SEQUENCE</scope>
    <source>
        <strain evidence="12">London</strain>
    </source>
</reference>
<dbReference type="HOGENOM" id="CLU_486034_0_0_1"/>
<evidence type="ECO:0000256" key="4">
    <source>
        <dbReference type="ARBA" id="ARBA00022729"/>
    </source>
</evidence>
<dbReference type="InterPro" id="IPR015615">
    <property type="entry name" value="TGF-beta-rel"/>
</dbReference>
<dbReference type="Gene3D" id="2.10.90.10">
    <property type="entry name" value="Cystine-knot cytokines"/>
    <property type="match status" value="1"/>
</dbReference>
<evidence type="ECO:0000259" key="10">
    <source>
        <dbReference type="PROSITE" id="PS51362"/>
    </source>
</evidence>
<keyword evidence="7" id="KW-0325">Glycoprotein</keyword>
<dbReference type="STRING" id="32264.T1K2C0"/>
<organism evidence="11 12">
    <name type="scientific">Tetranychus urticae</name>
    <name type="common">Two-spotted spider mite</name>
    <dbReference type="NCBI Taxonomy" id="32264"/>
    <lineage>
        <taxon>Eukaryota</taxon>
        <taxon>Metazoa</taxon>
        <taxon>Ecdysozoa</taxon>
        <taxon>Arthropoda</taxon>
        <taxon>Chelicerata</taxon>
        <taxon>Arachnida</taxon>
        <taxon>Acari</taxon>
        <taxon>Acariformes</taxon>
        <taxon>Trombidiformes</taxon>
        <taxon>Prostigmata</taxon>
        <taxon>Eleutherengona</taxon>
        <taxon>Raphignathae</taxon>
        <taxon>Tetranychoidea</taxon>
        <taxon>Tetranychidae</taxon>
        <taxon>Tetranychus</taxon>
    </lineage>
</organism>
<dbReference type="PANTHER" id="PTHR11848:SF309">
    <property type="entry name" value="INHIBIN BETA CHAIN"/>
    <property type="match status" value="1"/>
</dbReference>
<keyword evidence="12" id="KW-1185">Reference proteome</keyword>
<comment type="subcellular location">
    <subcellularLocation>
        <location evidence="1">Secreted</location>
    </subcellularLocation>
</comment>
<feature type="region of interest" description="Disordered" evidence="9">
    <location>
        <begin position="137"/>
        <end position="205"/>
    </location>
</feature>
<evidence type="ECO:0000256" key="3">
    <source>
        <dbReference type="ARBA" id="ARBA00022525"/>
    </source>
</evidence>
<feature type="domain" description="TGF-beta family profile" evidence="10">
    <location>
        <begin position="443"/>
        <end position="561"/>
    </location>
</feature>
<evidence type="ECO:0000256" key="8">
    <source>
        <dbReference type="RuleBase" id="RU000354"/>
    </source>
</evidence>
<evidence type="ECO:0000256" key="9">
    <source>
        <dbReference type="SAM" id="MobiDB-lite"/>
    </source>
</evidence>
<evidence type="ECO:0000256" key="1">
    <source>
        <dbReference type="ARBA" id="ARBA00004613"/>
    </source>
</evidence>
<protein>
    <recommendedName>
        <fullName evidence="10">TGF-beta family profile domain-containing protein</fullName>
    </recommendedName>
</protein>
<proteinExistence type="inferred from homology"/>
<dbReference type="InterPro" id="IPR029034">
    <property type="entry name" value="Cystine-knot_cytokine"/>
</dbReference>
<feature type="compositionally biased region" description="Low complexity" evidence="9">
    <location>
        <begin position="403"/>
        <end position="424"/>
    </location>
</feature>
<comment type="similarity">
    <text evidence="2 8">Belongs to the TGF-beta family.</text>
</comment>
<evidence type="ECO:0000256" key="2">
    <source>
        <dbReference type="ARBA" id="ARBA00006656"/>
    </source>
</evidence>
<reference evidence="11" key="2">
    <citation type="submission" date="2015-06" db="UniProtKB">
        <authorList>
            <consortium name="EnsemblMetazoa"/>
        </authorList>
    </citation>
    <scope>IDENTIFICATION</scope>
</reference>
<feature type="compositionally biased region" description="Low complexity" evidence="9">
    <location>
        <begin position="370"/>
        <end position="392"/>
    </location>
</feature>
<feature type="compositionally biased region" description="Low complexity" evidence="9">
    <location>
        <begin position="137"/>
        <end position="164"/>
    </location>
</feature>
<feature type="compositionally biased region" description="Polar residues" evidence="9">
    <location>
        <begin position="165"/>
        <end position="176"/>
    </location>
</feature>
<evidence type="ECO:0000256" key="5">
    <source>
        <dbReference type="ARBA" id="ARBA00023030"/>
    </source>
</evidence>
<dbReference type="PROSITE" id="PS00250">
    <property type="entry name" value="TGF_BETA_1"/>
    <property type="match status" value="1"/>
</dbReference>
<keyword evidence="4" id="KW-0732">Signal</keyword>
<feature type="compositionally biased region" description="Low complexity" evidence="9">
    <location>
        <begin position="184"/>
        <end position="194"/>
    </location>
</feature>
<dbReference type="EMBL" id="CAEY01001361">
    <property type="status" value="NOT_ANNOTATED_CDS"/>
    <property type="molecule type" value="Genomic_DNA"/>
</dbReference>
<dbReference type="PROSITE" id="PS51362">
    <property type="entry name" value="TGF_BETA_2"/>
    <property type="match status" value="1"/>
</dbReference>
<keyword evidence="3" id="KW-0964">Secreted</keyword>
<dbReference type="Gene3D" id="6.10.250.2330">
    <property type="match status" value="1"/>
</dbReference>
<dbReference type="Pfam" id="PF00019">
    <property type="entry name" value="TGF_beta"/>
    <property type="match status" value="1"/>
</dbReference>
<evidence type="ECO:0000313" key="12">
    <source>
        <dbReference type="Proteomes" id="UP000015104"/>
    </source>
</evidence>
<dbReference type="GO" id="GO:0005125">
    <property type="term" value="F:cytokine activity"/>
    <property type="evidence" value="ECO:0007669"/>
    <property type="project" value="TreeGrafter"/>
</dbReference>
<keyword evidence="5 8" id="KW-0339">Growth factor</keyword>
<dbReference type="GO" id="GO:0005615">
    <property type="term" value="C:extracellular space"/>
    <property type="evidence" value="ECO:0007669"/>
    <property type="project" value="TreeGrafter"/>
</dbReference>
<evidence type="ECO:0000256" key="6">
    <source>
        <dbReference type="ARBA" id="ARBA00023157"/>
    </source>
</evidence>
<evidence type="ECO:0000313" key="11">
    <source>
        <dbReference type="EnsemblMetazoa" id="tetur04g04490.1"/>
    </source>
</evidence>
<feature type="region of interest" description="Disordered" evidence="9">
    <location>
        <begin position="370"/>
        <end position="424"/>
    </location>
</feature>
<dbReference type="Proteomes" id="UP000015104">
    <property type="component" value="Unassembled WGS sequence"/>
</dbReference>
<keyword evidence="6" id="KW-1015">Disulfide bond</keyword>
<name>T1K2C0_TETUR</name>
<dbReference type="eggNOG" id="KOG3900">
    <property type="taxonomic scope" value="Eukaryota"/>
</dbReference>
<dbReference type="InterPro" id="IPR017948">
    <property type="entry name" value="TGFb_CS"/>
</dbReference>
<dbReference type="GO" id="GO:0008083">
    <property type="term" value="F:growth factor activity"/>
    <property type="evidence" value="ECO:0007669"/>
    <property type="project" value="UniProtKB-KW"/>
</dbReference>
<sequence>MKSSTILWFLNIGTANGKTFLLLTLVLTRFTVIGKTTLDAGKISGEIDPVKQNLVNSDNDLTCVKCSSFDQDLFIKLKLEAIKSQILSKLQLKSQPNVTSQLPRELVLEALKESESNLFHQGVISSPSTTAMLSPIIKSSKSSTTSSHPSVHSRSSLASSVPSSHGYTQSLSSQPQAGKGLKSNEYTEYNNDNYESPETSDDYYGTTSEIITFPEPGMKINGHTLLELTPPSNNINSLEVTSASLWIKLRPWDSNKSSKQSSENHSINIFVFAVRNISKDRKTVVSNNETFAPPSSSKSPSSTSSTSNIYFEQIVKKKLSVSPGWKQIEIANEIQRWFSSASTAKDKLTLMVDCSGCEGKVRFVLFDSNNSPNSKSSKSTKSKQSGSNSNKTNGKEWKTRNISTKQSHSSSSSSSTSTSTSTWSGSQFRPFLVINTKPKTVKRIKRDNLPTCDTDFKHCCKQSLYVNFTELGWDNWVIAPQGYYANYCYGDCTKPLKTPDVFAYYHAYIIDRFRQVNPYASISPCCAPTRLSAMSFIYIGPRSNIVKADLPKMIVEECGCA</sequence>
<dbReference type="CDD" id="cd13752">
    <property type="entry name" value="TGF_beta_INHB"/>
    <property type="match status" value="1"/>
</dbReference>
<accession>T1K2C0</accession>
<dbReference type="SUPFAM" id="SSF57501">
    <property type="entry name" value="Cystine-knot cytokines"/>
    <property type="match status" value="1"/>
</dbReference>
<dbReference type="InterPro" id="IPR001839">
    <property type="entry name" value="TGF-b_C"/>
</dbReference>
<dbReference type="Gene3D" id="2.60.120.970">
    <property type="match status" value="1"/>
</dbReference>
<dbReference type="SMART" id="SM00204">
    <property type="entry name" value="TGFB"/>
    <property type="match status" value="1"/>
</dbReference>
<dbReference type="FunFam" id="2.10.90.10:FF:000005">
    <property type="entry name" value="Inhibin beta A chain"/>
    <property type="match status" value="1"/>
</dbReference>
<dbReference type="PANTHER" id="PTHR11848">
    <property type="entry name" value="TGF-BETA FAMILY"/>
    <property type="match status" value="1"/>
</dbReference>
<dbReference type="EnsemblMetazoa" id="tetur04g04490.1">
    <property type="protein sequence ID" value="tetur04g04490.1"/>
    <property type="gene ID" value="tetur04g04490"/>
</dbReference>
<dbReference type="AlphaFoldDB" id="T1K2C0"/>
<evidence type="ECO:0000256" key="7">
    <source>
        <dbReference type="ARBA" id="ARBA00023180"/>
    </source>
</evidence>